<dbReference type="EMBL" id="MK072280">
    <property type="protein sequence ID" value="AYV81517.1"/>
    <property type="molecule type" value="Genomic_DNA"/>
</dbReference>
<proteinExistence type="predicted"/>
<accession>A0A3G5A2Q9</accession>
<evidence type="ECO:0000256" key="1">
    <source>
        <dbReference type="SAM" id="Coils"/>
    </source>
</evidence>
<evidence type="ECO:0000313" key="2">
    <source>
        <dbReference type="EMBL" id="AYV81517.1"/>
    </source>
</evidence>
<feature type="coiled-coil region" evidence="1">
    <location>
        <begin position="9"/>
        <end position="46"/>
    </location>
</feature>
<sequence>MSAAISATISSLKSAEEILDQQIEELQDKKNEIQIAREAKEKELIQFKTSLVECTTGIIEHDQLWHLLEELRYPPVATIRFATNPTDNQIALVEFETICEFEKKSYSSEDKKFNITIETITSDKFDKMCVPQKDLAKYFLWKYPGKDIETCLREMVFPKAIHGKNCGCSDCEDAMTYGVMCTDYGRRCQICGSLARYVGDSPKYYQLGSYTICRDPSLKPGTCLTKFIDILKEKDLQLPFVYIETQFIAT</sequence>
<protein>
    <submittedName>
        <fullName evidence="2">Uncharacterized protein</fullName>
    </submittedName>
</protein>
<organism evidence="2">
    <name type="scientific">Harvfovirus sp</name>
    <dbReference type="NCBI Taxonomy" id="2487768"/>
    <lineage>
        <taxon>Viruses</taxon>
        <taxon>Varidnaviria</taxon>
        <taxon>Bamfordvirae</taxon>
        <taxon>Nucleocytoviricota</taxon>
        <taxon>Megaviricetes</taxon>
        <taxon>Imitervirales</taxon>
        <taxon>Mimiviridae</taxon>
        <taxon>Klosneuvirinae</taxon>
    </lineage>
</organism>
<keyword evidence="1" id="KW-0175">Coiled coil</keyword>
<reference evidence="2" key="1">
    <citation type="submission" date="2018-10" db="EMBL/GenBank/DDBJ databases">
        <title>Hidden diversity of soil giant viruses.</title>
        <authorList>
            <person name="Schulz F."/>
            <person name="Alteio L."/>
            <person name="Goudeau D."/>
            <person name="Ryan E.M."/>
            <person name="Malmstrom R.R."/>
            <person name="Blanchard J."/>
            <person name="Woyke T."/>
        </authorList>
    </citation>
    <scope>NUCLEOTIDE SEQUENCE</scope>
    <source>
        <strain evidence="2">HAV1</strain>
    </source>
</reference>
<name>A0A3G5A2Q9_9VIRU</name>
<gene>
    <name evidence="2" type="ORF">Harvfovirus38_11</name>
</gene>